<dbReference type="Proteomes" id="UP000565468">
    <property type="component" value="Unassembled WGS sequence"/>
</dbReference>
<dbReference type="EMBL" id="JABBPN010000003">
    <property type="protein sequence ID" value="NMO95193.1"/>
    <property type="molecule type" value="Genomic_DNA"/>
</dbReference>
<dbReference type="InterPro" id="IPR001119">
    <property type="entry name" value="SLH_dom"/>
</dbReference>
<name>A0A848M5V6_PAELE</name>
<evidence type="ECO:0000256" key="1">
    <source>
        <dbReference type="SAM" id="SignalP"/>
    </source>
</evidence>
<feature type="chain" id="PRO_5033049286" evidence="1">
    <location>
        <begin position="25"/>
        <end position="297"/>
    </location>
</feature>
<protein>
    <submittedName>
        <fullName evidence="3">S-layer homology domain-containing protein</fullName>
    </submittedName>
</protein>
<reference evidence="3 4" key="1">
    <citation type="submission" date="2020-04" db="EMBL/GenBank/DDBJ databases">
        <title>Paenibacillus algicola sp. nov., a novel marine bacterium producing alginate lyase.</title>
        <authorList>
            <person name="Huang H."/>
        </authorList>
    </citation>
    <scope>NUCLEOTIDE SEQUENCE [LARGE SCALE GENOMIC DNA]</scope>
    <source>
        <strain evidence="3 4">L7-75</strain>
    </source>
</reference>
<gene>
    <name evidence="3" type="ORF">HII30_05240</name>
</gene>
<evidence type="ECO:0000313" key="4">
    <source>
        <dbReference type="Proteomes" id="UP000565468"/>
    </source>
</evidence>
<keyword evidence="1" id="KW-0732">Signal</keyword>
<organism evidence="3 4">
    <name type="scientific">Paenibacillus lemnae</name>
    <dbReference type="NCBI Taxonomy" id="1330551"/>
    <lineage>
        <taxon>Bacteria</taxon>
        <taxon>Bacillati</taxon>
        <taxon>Bacillota</taxon>
        <taxon>Bacilli</taxon>
        <taxon>Bacillales</taxon>
        <taxon>Paenibacillaceae</taxon>
        <taxon>Paenibacillus</taxon>
    </lineage>
</organism>
<feature type="signal peptide" evidence="1">
    <location>
        <begin position="1"/>
        <end position="24"/>
    </location>
</feature>
<accession>A0A848M5V6</accession>
<sequence length="297" mass="32644">MKLKKSIISLAAASLLLTGTSAFAFSDLPDGEQGDRVTSLQQQGIISGVSKDKFAPHVNLTAGQAVHLVVKALDLKTTGKAPEWTDQIPESAWYASSLRIAAENGLPVNSSWKQGSKMTREEFADLLYHGVEATGDYPTIKMYIEAKDQAKIDREYSGAIQFLLLTRIAELDSKGYFRPDEPITRLEAAVMVSKAADFIASHQPVNELEQEQGEAKIELSVEKVNDELNKVIVTRSELPAPGYGVRIDSIEFTADMKAVIFYSLTLPDPAAIYPADMKEAWAVTYVSSDYTPELHEK</sequence>
<dbReference type="PROSITE" id="PS51272">
    <property type="entry name" value="SLH"/>
    <property type="match status" value="2"/>
</dbReference>
<evidence type="ECO:0000313" key="3">
    <source>
        <dbReference type="EMBL" id="NMO95193.1"/>
    </source>
</evidence>
<proteinExistence type="predicted"/>
<comment type="caution">
    <text evidence="3">The sequence shown here is derived from an EMBL/GenBank/DDBJ whole genome shotgun (WGS) entry which is preliminary data.</text>
</comment>
<dbReference type="RefSeq" id="WP_169503944.1">
    <property type="nucleotide sequence ID" value="NZ_JABBPN010000003.1"/>
</dbReference>
<evidence type="ECO:0000259" key="2">
    <source>
        <dbReference type="PROSITE" id="PS51272"/>
    </source>
</evidence>
<feature type="domain" description="SLH" evidence="2">
    <location>
        <begin position="20"/>
        <end position="83"/>
    </location>
</feature>
<dbReference type="AlphaFoldDB" id="A0A848M5V6"/>
<feature type="domain" description="SLH" evidence="2">
    <location>
        <begin position="143"/>
        <end position="206"/>
    </location>
</feature>
<dbReference type="Pfam" id="PF00395">
    <property type="entry name" value="SLH"/>
    <property type="match status" value="1"/>
</dbReference>
<keyword evidence="4" id="KW-1185">Reference proteome</keyword>